<reference evidence="1 2" key="1">
    <citation type="submission" date="2016-10" db="EMBL/GenBank/DDBJ databases">
        <authorList>
            <person name="de Groot N.N."/>
        </authorList>
    </citation>
    <scope>NUCLEOTIDE SEQUENCE [LARGE SCALE GENOMIC DNA]</scope>
    <source>
        <strain evidence="1 2">LMG 24775</strain>
    </source>
</reference>
<organism evidence="1 2">
    <name type="scientific">Delftia lacustris</name>
    <dbReference type="NCBI Taxonomy" id="558537"/>
    <lineage>
        <taxon>Bacteria</taxon>
        <taxon>Pseudomonadati</taxon>
        <taxon>Pseudomonadota</taxon>
        <taxon>Betaproteobacteria</taxon>
        <taxon>Burkholderiales</taxon>
        <taxon>Comamonadaceae</taxon>
        <taxon>Delftia</taxon>
    </lineage>
</organism>
<dbReference type="EMBL" id="FNPE01000028">
    <property type="protein sequence ID" value="SDZ49388.1"/>
    <property type="molecule type" value="Genomic_DNA"/>
</dbReference>
<accession>A0A1H3THP6</accession>
<evidence type="ECO:0000313" key="2">
    <source>
        <dbReference type="Proteomes" id="UP000183417"/>
    </source>
</evidence>
<dbReference type="Proteomes" id="UP000183417">
    <property type="component" value="Unassembled WGS sequence"/>
</dbReference>
<dbReference type="GeneID" id="94693416"/>
<dbReference type="RefSeq" id="WP_074923552.1">
    <property type="nucleotide sequence ID" value="NZ_CP141274.1"/>
</dbReference>
<dbReference type="AlphaFoldDB" id="A0A1H3THP6"/>
<protein>
    <submittedName>
        <fullName evidence="1">Uncharacterized protein</fullName>
    </submittedName>
</protein>
<proteinExistence type="predicted"/>
<evidence type="ECO:0000313" key="1">
    <source>
        <dbReference type="EMBL" id="SDZ49388.1"/>
    </source>
</evidence>
<name>A0A1H3THP6_9BURK</name>
<gene>
    <name evidence="1" type="ORF">SAMN05421547_12868</name>
</gene>
<sequence length="83" mass="9014">MSPPYPETPPPTPAGPFWLATYFRDLAEGAVMEREGAGPPLIWSACALLSNAGYAALDEARHSGMLLYAWCGTTFFDQPTARH</sequence>